<gene>
    <name evidence="2" type="ORF">FF38_13244</name>
</gene>
<name>A0A0L0CLZ5_LUCCU</name>
<dbReference type="OrthoDB" id="7988812at2759"/>
<keyword evidence="1" id="KW-0732">Signal</keyword>
<evidence type="ECO:0008006" key="4">
    <source>
        <dbReference type="Google" id="ProtNLM"/>
    </source>
</evidence>
<evidence type="ECO:0000313" key="2">
    <source>
        <dbReference type="EMBL" id="KNC33262.1"/>
    </source>
</evidence>
<evidence type="ECO:0000256" key="1">
    <source>
        <dbReference type="SAM" id="SignalP"/>
    </source>
</evidence>
<comment type="caution">
    <text evidence="2">The sequence shown here is derived from an EMBL/GenBank/DDBJ whole genome shotgun (WGS) entry which is preliminary data.</text>
</comment>
<dbReference type="CDD" id="cd00117">
    <property type="entry name" value="TFP"/>
    <property type="match status" value="1"/>
</dbReference>
<reference evidence="2 3" key="1">
    <citation type="journal article" date="2015" name="Nat. Commun.">
        <title>Lucilia cuprina genome unlocks parasitic fly biology to underpin future interventions.</title>
        <authorList>
            <person name="Anstead C.A."/>
            <person name="Korhonen P.K."/>
            <person name="Young N.D."/>
            <person name="Hall R.S."/>
            <person name="Jex A.R."/>
            <person name="Murali S.C."/>
            <person name="Hughes D.S."/>
            <person name="Lee S.F."/>
            <person name="Perry T."/>
            <person name="Stroehlein A.J."/>
            <person name="Ansell B.R."/>
            <person name="Breugelmans B."/>
            <person name="Hofmann A."/>
            <person name="Qu J."/>
            <person name="Dugan S."/>
            <person name="Lee S.L."/>
            <person name="Chao H."/>
            <person name="Dinh H."/>
            <person name="Han Y."/>
            <person name="Doddapaneni H.V."/>
            <person name="Worley K.C."/>
            <person name="Muzny D.M."/>
            <person name="Ioannidis P."/>
            <person name="Waterhouse R.M."/>
            <person name="Zdobnov E.M."/>
            <person name="James P.J."/>
            <person name="Bagnall N.H."/>
            <person name="Kotze A.C."/>
            <person name="Gibbs R.A."/>
            <person name="Richards S."/>
            <person name="Batterham P."/>
            <person name="Gasser R.B."/>
        </authorList>
    </citation>
    <scope>NUCLEOTIDE SEQUENCE [LARGE SCALE GENOMIC DNA]</scope>
    <source>
        <strain evidence="2 3">LS</strain>
        <tissue evidence="2">Full body</tissue>
    </source>
</reference>
<dbReference type="Proteomes" id="UP000037069">
    <property type="component" value="Unassembled WGS sequence"/>
</dbReference>
<evidence type="ECO:0000313" key="3">
    <source>
        <dbReference type="Proteomes" id="UP000037069"/>
    </source>
</evidence>
<dbReference type="OMA" id="THQLHGC"/>
<dbReference type="EMBL" id="JRES01000209">
    <property type="protein sequence ID" value="KNC33262.1"/>
    <property type="molecule type" value="Genomic_DNA"/>
</dbReference>
<sequence>MYGKVIIFTLLLAFLAYQMVQAKDTSLIPPRSGDKHLKNTIVCQTCYDVRQCKSPQTLICDQNSANLTNHMLAMNFMNVVNITGQEFECLKTTYSYKNSTVIDIRGCINVGVNACGLVAKNTTLQKNNCKTCKKDLCNPAGTFSSSSFAMMLSSIFVLVSLKSLHF</sequence>
<proteinExistence type="predicted"/>
<feature type="signal peptide" evidence="1">
    <location>
        <begin position="1"/>
        <end position="22"/>
    </location>
</feature>
<keyword evidence="3" id="KW-1185">Reference proteome</keyword>
<accession>A0A0L0CLZ5</accession>
<protein>
    <recommendedName>
        <fullName evidence="4">Protein sleepless</fullName>
    </recommendedName>
</protein>
<dbReference type="AlphaFoldDB" id="A0A0L0CLZ5"/>
<feature type="chain" id="PRO_5005536640" description="Protein sleepless" evidence="1">
    <location>
        <begin position="23"/>
        <end position="166"/>
    </location>
</feature>
<organism evidence="2 3">
    <name type="scientific">Lucilia cuprina</name>
    <name type="common">Green bottle fly</name>
    <name type="synonym">Australian sheep blowfly</name>
    <dbReference type="NCBI Taxonomy" id="7375"/>
    <lineage>
        <taxon>Eukaryota</taxon>
        <taxon>Metazoa</taxon>
        <taxon>Ecdysozoa</taxon>
        <taxon>Arthropoda</taxon>
        <taxon>Hexapoda</taxon>
        <taxon>Insecta</taxon>
        <taxon>Pterygota</taxon>
        <taxon>Neoptera</taxon>
        <taxon>Endopterygota</taxon>
        <taxon>Diptera</taxon>
        <taxon>Brachycera</taxon>
        <taxon>Muscomorpha</taxon>
        <taxon>Oestroidea</taxon>
        <taxon>Calliphoridae</taxon>
        <taxon>Luciliinae</taxon>
        <taxon>Lucilia</taxon>
    </lineage>
</organism>